<dbReference type="SUPFAM" id="SSF54236">
    <property type="entry name" value="Ubiquitin-like"/>
    <property type="match status" value="1"/>
</dbReference>
<dbReference type="GO" id="GO:2000026">
    <property type="term" value="P:regulation of multicellular organismal development"/>
    <property type="evidence" value="ECO:0007669"/>
    <property type="project" value="UniProtKB-ARBA"/>
</dbReference>
<dbReference type="GO" id="GO:0051240">
    <property type="term" value="P:positive regulation of multicellular organismal process"/>
    <property type="evidence" value="ECO:0007669"/>
    <property type="project" value="UniProtKB-ARBA"/>
</dbReference>
<evidence type="ECO:0000313" key="30">
    <source>
        <dbReference type="Ensembl" id="ENSCCRP00015110300.1"/>
    </source>
</evidence>
<sequence length="1019" mass="117985">MPPGVYGMQDVWEREGRQQVNMEFLLPTGIYLNFPVACSETISTIKKMVWMNARNEPLFSALSDPDAYVFTCINMTAEREELEDEQRRMSDVRLFLPILRLVAREGDRVEKLITTQISLLIGKGHHEFESQKNHEVNEFRTKMRTFCEERAQVRQMLPWDKWMEYNFPCDLEPCSVVAQSRKLCSGKKIFVNVKFEGSEETFVLQQDPHDLPMVLKQNALRKKSTVFRSAKQEKPEDYSLQINGRWEFIYGKYPLCQFKYIFTCLHGGITPHLTMVHHSVIIKYQEEQGGLSNQVSRSRAQSKPPPLPLKRQNTSSLWSIHEPFYIYLLQGSRVNADEGMKLVVQAGLFHGSELLCKVVTSNEVSVCSEPVWDQKLVFDIGVSDLPRMSRLCFALYGVIEKTKKRPTKKKNKRADCPLAWVNTMVFDYKDQLKTGEFSMSTWPSVPDDKGDLLNPMGTVEKNPNIDSTAGLLIRFPNIRPHPLYYPPIEKLNDLGMNGEKTTKEEHMKLREIVDNKNYTEFFEDEKELLWKLREEVRQRYPESLPKLLLITKWNKHEDVAQMVSLLRKWPELPAIHALELLDYSFPDPHARSFTIRCLRKLSDDELFQYLLQLVQVLKYESYLDCDLTCFLLERALANKKIGHFLFWHLRSEMHVPSVSLRFGLILEAYCRGSIFHIKSLIKQNEALNKMKALNDFVKSGSQKATRIQTTEDMKVCIKQDTYMEALSDVVSPLNPSIVLCELCADKCKFMDSKMKPLWLMYKNKYDNVGIIFKNGDDLRQDMLTLQMIQLMDVLWKTEGLDLRMLPYGCLSTGNKTGLIEVVKNSDTIANIQRNNSNSAATAAFNKDALLNWLKSKNPGDKLDQAIEEFTLSCAGYCVATYVLGIGDRHSDNIMISETGQLFHIDFGHFLGNFKSKFGINRERVPFILTYDFVHVIQEGRTNNSEKFERSVHSKLVLFCSLLPFLSHKKKQLSFYDSLALGKSEEEALKNFKVKFNEALRESWKTKVNWMMHTFAKDNR</sequence>
<dbReference type="AlphaFoldDB" id="A0A8C2AWA3"/>
<dbReference type="InterPro" id="IPR003113">
    <property type="entry name" value="PI3K_ABD"/>
</dbReference>
<proteinExistence type="inferred from homology"/>
<dbReference type="PROSITE" id="PS51545">
    <property type="entry name" value="PIK_HELICAL"/>
    <property type="match status" value="1"/>
</dbReference>
<dbReference type="SUPFAM" id="SSF48371">
    <property type="entry name" value="ARM repeat"/>
    <property type="match status" value="1"/>
</dbReference>
<evidence type="ECO:0000256" key="21">
    <source>
        <dbReference type="ARBA" id="ARBA00023985"/>
    </source>
</evidence>
<dbReference type="FunFam" id="3.30.1010.10:FF:000005">
    <property type="entry name" value="Phosphatidylinositol 4,5-bisphosphate 3-kinase catalytic subunit beta"/>
    <property type="match status" value="1"/>
</dbReference>
<evidence type="ECO:0000256" key="20">
    <source>
        <dbReference type="ARBA" id="ARBA00023981"/>
    </source>
</evidence>
<dbReference type="InterPro" id="IPR018936">
    <property type="entry name" value="PI3/4_kinase_CS"/>
</dbReference>
<dbReference type="EC" id="2.7.1.137" evidence="6"/>
<evidence type="ECO:0000259" key="28">
    <source>
        <dbReference type="PROSITE" id="PS51546"/>
    </source>
</evidence>
<dbReference type="PANTHER" id="PTHR10048:SF35">
    <property type="entry name" value="PHOSPHATIDYLINOSITOL 4,5-BISPHOSPHATE 3-KINASE CATALYTIC SUBUNIT DELTA ISOFORM"/>
    <property type="match status" value="1"/>
</dbReference>
<evidence type="ECO:0000256" key="15">
    <source>
        <dbReference type="ARBA" id="ARBA00022840"/>
    </source>
</evidence>
<comment type="catalytic activity">
    <reaction evidence="20">
        <text>a 1,2-diacyl-sn-glycero-3-phospho-(1D-myo-inositol-4,5-bisphosphate) + ATP = a 1,2-diacyl-sn-glycero-3-phospho-(1D-myo-inositol-3,4,5-trisphosphate) + ADP + H(+)</text>
        <dbReference type="Rhea" id="RHEA:21292"/>
        <dbReference type="ChEBI" id="CHEBI:15378"/>
        <dbReference type="ChEBI" id="CHEBI:30616"/>
        <dbReference type="ChEBI" id="CHEBI:57836"/>
        <dbReference type="ChEBI" id="CHEBI:58456"/>
        <dbReference type="ChEBI" id="CHEBI:456216"/>
        <dbReference type="EC" id="2.7.1.153"/>
    </reaction>
    <physiologicalReaction direction="left-to-right" evidence="20">
        <dbReference type="Rhea" id="RHEA:21293"/>
    </physiologicalReaction>
</comment>
<dbReference type="FunFam" id="3.10.20.770:FF:000002">
    <property type="entry name" value="Phosphatidylinositol 4,5-bisphosphate 3-kinase catalytic subunit"/>
    <property type="match status" value="1"/>
</dbReference>
<dbReference type="GO" id="GO:0035005">
    <property type="term" value="F:1-phosphatidylinositol-4-phosphate 3-kinase activity"/>
    <property type="evidence" value="ECO:0007669"/>
    <property type="project" value="TreeGrafter"/>
</dbReference>
<feature type="domain" description="C2 PI3K-type" evidence="29">
    <location>
        <begin position="320"/>
        <end position="476"/>
    </location>
</feature>
<dbReference type="FunFam" id="1.25.40.70:FF:000008">
    <property type="entry name" value="Phosphatidylinositol 4,5-bisphosphate 3-kinase catalytic subunit"/>
    <property type="match status" value="1"/>
</dbReference>
<evidence type="ECO:0000256" key="5">
    <source>
        <dbReference type="ARBA" id="ARBA00012010"/>
    </source>
</evidence>
<comment type="pathway">
    <text evidence="3">Lipid metabolism.</text>
</comment>
<dbReference type="SMART" id="SM00143">
    <property type="entry name" value="PI3K_p85B"/>
    <property type="match status" value="1"/>
</dbReference>
<dbReference type="Gene3D" id="3.30.1010.10">
    <property type="entry name" value="Phosphatidylinositol 3-kinase Catalytic Subunit, Chain A, domain 4"/>
    <property type="match status" value="1"/>
</dbReference>
<evidence type="ECO:0000259" key="29">
    <source>
        <dbReference type="PROSITE" id="PS51547"/>
    </source>
</evidence>
<evidence type="ECO:0000313" key="31">
    <source>
        <dbReference type="Proteomes" id="UP000694700"/>
    </source>
</evidence>
<evidence type="ECO:0000256" key="23">
    <source>
        <dbReference type="ARBA" id="ARBA00067682"/>
    </source>
</evidence>
<dbReference type="UniPathway" id="UPA00220"/>
<name>A0A8C2AWA3_CYPCA</name>
<dbReference type="InterPro" id="IPR000341">
    <property type="entry name" value="PI3K_Ras-bd_dom"/>
</dbReference>
<dbReference type="GO" id="GO:0043491">
    <property type="term" value="P:phosphatidylinositol 3-kinase/protein kinase B signal transduction"/>
    <property type="evidence" value="ECO:0007669"/>
    <property type="project" value="UniProtKB-ARBA"/>
</dbReference>
<evidence type="ECO:0000256" key="12">
    <source>
        <dbReference type="ARBA" id="ARBA00022741"/>
    </source>
</evidence>
<dbReference type="InterPro" id="IPR011009">
    <property type="entry name" value="Kinase-like_dom_sf"/>
</dbReference>
<evidence type="ECO:0000259" key="25">
    <source>
        <dbReference type="PROSITE" id="PS50290"/>
    </source>
</evidence>
<feature type="domain" description="PIK helical" evidence="27">
    <location>
        <begin position="495"/>
        <end position="672"/>
    </location>
</feature>
<evidence type="ECO:0000256" key="14">
    <source>
        <dbReference type="ARBA" id="ARBA00022782"/>
    </source>
</evidence>
<dbReference type="GO" id="GO:0005829">
    <property type="term" value="C:cytosol"/>
    <property type="evidence" value="ECO:0007669"/>
    <property type="project" value="UniProtKB-ARBA"/>
</dbReference>
<keyword evidence="19" id="KW-0395">Inflammatory response</keyword>
<evidence type="ECO:0000256" key="24">
    <source>
        <dbReference type="ARBA" id="ARBA00075758"/>
    </source>
</evidence>
<keyword evidence="17" id="KW-0443">Lipid metabolism</keyword>
<evidence type="ECO:0000256" key="4">
    <source>
        <dbReference type="ARBA" id="ARBA00006209"/>
    </source>
</evidence>
<keyword evidence="7" id="KW-0963">Cytoplasm</keyword>
<dbReference type="PANTHER" id="PTHR10048">
    <property type="entry name" value="PHOSPHATIDYLINOSITOL KINASE"/>
    <property type="match status" value="1"/>
</dbReference>
<feature type="domain" description="PI3K-RBD" evidence="28">
    <location>
        <begin position="186"/>
        <end position="277"/>
    </location>
</feature>
<dbReference type="GO" id="GO:0022603">
    <property type="term" value="P:regulation of anatomical structure morphogenesis"/>
    <property type="evidence" value="ECO:0007669"/>
    <property type="project" value="UniProtKB-ARBA"/>
</dbReference>
<dbReference type="GO" id="GO:0046934">
    <property type="term" value="F:1-phosphatidylinositol-4,5-bisphosphate 3-kinase activity"/>
    <property type="evidence" value="ECO:0007669"/>
    <property type="project" value="UniProtKB-EC"/>
</dbReference>
<dbReference type="InterPro" id="IPR015433">
    <property type="entry name" value="PI3/4_kinase"/>
</dbReference>
<dbReference type="GO" id="GO:0005942">
    <property type="term" value="C:phosphatidylinositol 3-kinase complex"/>
    <property type="evidence" value="ECO:0007669"/>
    <property type="project" value="TreeGrafter"/>
</dbReference>
<evidence type="ECO:0000259" key="27">
    <source>
        <dbReference type="PROSITE" id="PS51545"/>
    </source>
</evidence>
<evidence type="ECO:0000256" key="2">
    <source>
        <dbReference type="ARBA" id="ARBA00004805"/>
    </source>
</evidence>
<dbReference type="Gene3D" id="1.10.1070.11">
    <property type="entry name" value="Phosphatidylinositol 3-/4-kinase, catalytic domain"/>
    <property type="match status" value="1"/>
</dbReference>
<evidence type="ECO:0000256" key="6">
    <source>
        <dbReference type="ARBA" id="ARBA00012073"/>
    </source>
</evidence>
<dbReference type="Pfam" id="PF00454">
    <property type="entry name" value="PI3_PI4_kinase"/>
    <property type="match status" value="1"/>
</dbReference>
<dbReference type="PROSITE" id="PS00915">
    <property type="entry name" value="PI3_4_KINASE_1"/>
    <property type="match status" value="1"/>
</dbReference>
<dbReference type="PROSITE" id="PS00916">
    <property type="entry name" value="PI3_4_KINASE_2"/>
    <property type="match status" value="1"/>
</dbReference>
<dbReference type="SMART" id="SM00146">
    <property type="entry name" value="PI3Kc"/>
    <property type="match status" value="1"/>
</dbReference>
<dbReference type="FunFam" id="2.60.40.150:FF:000046">
    <property type="entry name" value="Phosphatidylinositol 4,5-bisphosphate 3-kinase catalytic subunit"/>
    <property type="match status" value="1"/>
</dbReference>
<dbReference type="CDD" id="cd00872">
    <property type="entry name" value="PI3Ka_I"/>
    <property type="match status" value="1"/>
</dbReference>
<feature type="domain" description="PI3K-ABD" evidence="26">
    <location>
        <begin position="16"/>
        <end position="105"/>
    </location>
</feature>
<dbReference type="GO" id="GO:0048015">
    <property type="term" value="P:phosphatidylinositol-mediated signaling"/>
    <property type="evidence" value="ECO:0007669"/>
    <property type="project" value="TreeGrafter"/>
</dbReference>
<reference evidence="30" key="1">
    <citation type="submission" date="2025-08" db="UniProtKB">
        <authorList>
            <consortium name="Ensembl"/>
        </authorList>
    </citation>
    <scope>IDENTIFICATION</scope>
</reference>
<comment type="catalytic activity">
    <reaction evidence="21">
        <text>a 1,2-diacyl-sn-glycero-3-phospho-(1D-myo-inositol) + ATP = a 1,2-diacyl-sn-glycero-3-phospho-(1D-myo-inositol-3-phosphate) + ADP + H(+)</text>
        <dbReference type="Rhea" id="RHEA:12709"/>
        <dbReference type="ChEBI" id="CHEBI:15378"/>
        <dbReference type="ChEBI" id="CHEBI:30616"/>
        <dbReference type="ChEBI" id="CHEBI:57880"/>
        <dbReference type="ChEBI" id="CHEBI:58088"/>
        <dbReference type="ChEBI" id="CHEBI:456216"/>
        <dbReference type="EC" id="2.7.1.137"/>
    </reaction>
    <physiologicalReaction direction="left-to-right" evidence="21">
        <dbReference type="Rhea" id="RHEA:12710"/>
    </physiologicalReaction>
</comment>
<evidence type="ECO:0000256" key="7">
    <source>
        <dbReference type="ARBA" id="ARBA00022490"/>
    </source>
</evidence>
<keyword evidence="18" id="KW-1064">Adaptive immunity</keyword>
<evidence type="ECO:0000259" key="26">
    <source>
        <dbReference type="PROSITE" id="PS51544"/>
    </source>
</evidence>
<dbReference type="Pfam" id="PF02192">
    <property type="entry name" value="PI3K_p85B"/>
    <property type="match status" value="1"/>
</dbReference>
<dbReference type="InterPro" id="IPR029071">
    <property type="entry name" value="Ubiquitin-like_domsf"/>
</dbReference>
<evidence type="ECO:0000256" key="1">
    <source>
        <dbReference type="ARBA" id="ARBA00004496"/>
    </source>
</evidence>
<dbReference type="Pfam" id="PF00613">
    <property type="entry name" value="PI3Ka"/>
    <property type="match status" value="1"/>
</dbReference>
<dbReference type="Pfam" id="PF00792">
    <property type="entry name" value="PI3K_C2"/>
    <property type="match status" value="1"/>
</dbReference>
<dbReference type="CDD" id="cd08693">
    <property type="entry name" value="C2_PI3K_class_I_beta_delta"/>
    <property type="match status" value="1"/>
</dbReference>
<dbReference type="GO" id="GO:0016477">
    <property type="term" value="P:cell migration"/>
    <property type="evidence" value="ECO:0007669"/>
    <property type="project" value="TreeGrafter"/>
</dbReference>
<dbReference type="GO" id="GO:0005524">
    <property type="term" value="F:ATP binding"/>
    <property type="evidence" value="ECO:0007669"/>
    <property type="project" value="UniProtKB-KW"/>
</dbReference>
<dbReference type="InterPro" id="IPR036940">
    <property type="entry name" value="PI3/4_kinase_cat_sf"/>
</dbReference>
<evidence type="ECO:0000256" key="17">
    <source>
        <dbReference type="ARBA" id="ARBA00023098"/>
    </source>
</evidence>
<evidence type="ECO:0000256" key="13">
    <source>
        <dbReference type="ARBA" id="ARBA00022777"/>
    </source>
</evidence>
<evidence type="ECO:0000256" key="19">
    <source>
        <dbReference type="ARBA" id="ARBA00023198"/>
    </source>
</evidence>
<evidence type="ECO:0000256" key="22">
    <source>
        <dbReference type="ARBA" id="ARBA00051347"/>
    </source>
</evidence>
<comment type="similarity">
    <text evidence="4">Belongs to the PI3/PI4-kinase family. Type III PI4K subfamily.</text>
</comment>
<dbReference type="SMART" id="SM00144">
    <property type="entry name" value="PI3K_rbd"/>
    <property type="match status" value="1"/>
</dbReference>
<dbReference type="SUPFAM" id="SSF49562">
    <property type="entry name" value="C2 domain (Calcium/lipid-binding domain, CaLB)"/>
    <property type="match status" value="1"/>
</dbReference>
<accession>A0A8C2AWA3</accession>
<dbReference type="SUPFAM" id="SSF56112">
    <property type="entry name" value="Protein kinase-like (PK-like)"/>
    <property type="match status" value="1"/>
</dbReference>
<comment type="catalytic activity">
    <reaction evidence="22">
        <text>1-octadecanoyl-2-(5Z,8Z,11Z,14Z)-eicosatetraenoyl-sn-glycero-3-phospho-1D-myo-inositol 4,5-bisphosphate + ATP = 1-octadecanoyl-2-(5Z,8Z,11Z,14Z-eicosatetraenoyl)-sn-glycero-3-phospho-(1D-myo-inositol 3,4,5-triphosphate) + ADP + H(+)</text>
        <dbReference type="Rhea" id="RHEA:43396"/>
        <dbReference type="ChEBI" id="CHEBI:15378"/>
        <dbReference type="ChEBI" id="CHEBI:30616"/>
        <dbReference type="ChEBI" id="CHEBI:77137"/>
        <dbReference type="ChEBI" id="CHEBI:83243"/>
        <dbReference type="ChEBI" id="CHEBI:456216"/>
    </reaction>
    <physiologicalReaction direction="left-to-right" evidence="22">
        <dbReference type="Rhea" id="RHEA:43397"/>
    </physiologicalReaction>
</comment>
<feature type="domain" description="PI3K/PI4K catalytic" evidence="25">
    <location>
        <begin position="743"/>
        <end position="1019"/>
    </location>
</feature>
<dbReference type="EC" id="2.7.1.153" evidence="5"/>
<dbReference type="InterPro" id="IPR016024">
    <property type="entry name" value="ARM-type_fold"/>
</dbReference>
<dbReference type="SMART" id="SM00142">
    <property type="entry name" value="PI3K_C2"/>
    <property type="match status" value="1"/>
</dbReference>
<keyword evidence="13" id="KW-0418">Kinase</keyword>
<dbReference type="PROSITE" id="PS51546">
    <property type="entry name" value="PI3K_RBD"/>
    <property type="match status" value="1"/>
</dbReference>
<dbReference type="Gene3D" id="2.60.40.150">
    <property type="entry name" value="C2 domain"/>
    <property type="match status" value="1"/>
</dbReference>
<dbReference type="Ensembl" id="ENSCCRT00015113789.1">
    <property type="protein sequence ID" value="ENSCCRP00015110300.1"/>
    <property type="gene ID" value="ENSCCRG00015042841.1"/>
</dbReference>
<dbReference type="Proteomes" id="UP000694700">
    <property type="component" value="Unplaced"/>
</dbReference>
<comment type="subcellular location">
    <subcellularLocation>
        <location evidence="1">Cytoplasm</location>
    </subcellularLocation>
</comment>
<dbReference type="GO" id="GO:0042113">
    <property type="term" value="P:B cell activation"/>
    <property type="evidence" value="ECO:0007669"/>
    <property type="project" value="UniProtKB-ARBA"/>
</dbReference>
<dbReference type="GO" id="GO:0045087">
    <property type="term" value="P:innate immune response"/>
    <property type="evidence" value="ECO:0007669"/>
    <property type="project" value="UniProtKB-KW"/>
</dbReference>
<keyword evidence="16" id="KW-0391">Immunity</keyword>
<evidence type="ECO:0000256" key="8">
    <source>
        <dbReference type="ARBA" id="ARBA00022500"/>
    </source>
</evidence>
<dbReference type="PROSITE" id="PS50290">
    <property type="entry name" value="PI3_4_KINASE_3"/>
    <property type="match status" value="1"/>
</dbReference>
<evidence type="ECO:0000256" key="3">
    <source>
        <dbReference type="ARBA" id="ARBA00005189"/>
    </source>
</evidence>
<dbReference type="GO" id="GO:0002250">
    <property type="term" value="P:adaptive immune response"/>
    <property type="evidence" value="ECO:0007669"/>
    <property type="project" value="UniProtKB-KW"/>
</dbReference>
<dbReference type="InterPro" id="IPR035892">
    <property type="entry name" value="C2_domain_sf"/>
</dbReference>
<keyword evidence="8" id="KW-0145">Chemotaxis</keyword>
<dbReference type="InterPro" id="IPR042236">
    <property type="entry name" value="PI3K_accessory_sf"/>
</dbReference>
<dbReference type="GO" id="GO:0016303">
    <property type="term" value="F:1-phosphatidylinositol-3-kinase activity"/>
    <property type="evidence" value="ECO:0007669"/>
    <property type="project" value="UniProtKB-EC"/>
</dbReference>
<dbReference type="Pfam" id="PF00794">
    <property type="entry name" value="PI3K_rbd"/>
    <property type="match status" value="1"/>
</dbReference>
<dbReference type="GO" id="GO:0030154">
    <property type="term" value="P:cell differentiation"/>
    <property type="evidence" value="ECO:0007669"/>
    <property type="project" value="UniProtKB-KW"/>
</dbReference>
<dbReference type="InterPro" id="IPR000403">
    <property type="entry name" value="PI3/4_kinase_cat_dom"/>
</dbReference>
<evidence type="ECO:0000256" key="10">
    <source>
        <dbReference type="ARBA" id="ARBA00022588"/>
    </source>
</evidence>
<evidence type="ECO:0000256" key="11">
    <source>
        <dbReference type="ARBA" id="ARBA00022679"/>
    </source>
</evidence>
<dbReference type="PROSITE" id="PS51547">
    <property type="entry name" value="C2_PI3K"/>
    <property type="match status" value="1"/>
</dbReference>
<dbReference type="GO" id="GO:0006954">
    <property type="term" value="P:inflammatory response"/>
    <property type="evidence" value="ECO:0007669"/>
    <property type="project" value="UniProtKB-KW"/>
</dbReference>
<dbReference type="Gene3D" id="3.10.20.770">
    <property type="match status" value="1"/>
</dbReference>
<keyword evidence="10" id="KW-0399">Innate immunity</keyword>
<dbReference type="GO" id="GO:0005886">
    <property type="term" value="C:plasma membrane"/>
    <property type="evidence" value="ECO:0007669"/>
    <property type="project" value="TreeGrafter"/>
</dbReference>
<dbReference type="GO" id="GO:0006935">
    <property type="term" value="P:chemotaxis"/>
    <property type="evidence" value="ECO:0007669"/>
    <property type="project" value="UniProtKB-KW"/>
</dbReference>
<dbReference type="GO" id="GO:0051094">
    <property type="term" value="P:positive regulation of developmental process"/>
    <property type="evidence" value="ECO:0007669"/>
    <property type="project" value="UniProtKB-ARBA"/>
</dbReference>
<dbReference type="PROSITE" id="PS51544">
    <property type="entry name" value="PI3K_ABD"/>
    <property type="match status" value="1"/>
</dbReference>
<keyword evidence="12" id="KW-0547">Nucleotide-binding</keyword>
<dbReference type="GO" id="GO:0007166">
    <property type="term" value="P:cell surface receptor signaling pathway"/>
    <property type="evidence" value="ECO:0007669"/>
    <property type="project" value="UniProtKB-ARBA"/>
</dbReference>
<organism evidence="30 31">
    <name type="scientific">Cyprinus carpio</name>
    <name type="common">Common carp</name>
    <dbReference type="NCBI Taxonomy" id="7962"/>
    <lineage>
        <taxon>Eukaryota</taxon>
        <taxon>Metazoa</taxon>
        <taxon>Chordata</taxon>
        <taxon>Craniata</taxon>
        <taxon>Vertebrata</taxon>
        <taxon>Euteleostomi</taxon>
        <taxon>Actinopterygii</taxon>
        <taxon>Neopterygii</taxon>
        <taxon>Teleostei</taxon>
        <taxon>Ostariophysi</taxon>
        <taxon>Cypriniformes</taxon>
        <taxon>Cyprinidae</taxon>
        <taxon>Cyprininae</taxon>
        <taxon>Cyprinus</taxon>
    </lineage>
</organism>
<dbReference type="FunFam" id="1.10.1070.11:FF:000001">
    <property type="entry name" value="Phosphatidylinositol 4,5-bisphosphate 3-kinase catalytic subunit"/>
    <property type="match status" value="1"/>
</dbReference>
<evidence type="ECO:0000256" key="16">
    <source>
        <dbReference type="ARBA" id="ARBA00022859"/>
    </source>
</evidence>
<dbReference type="GO" id="GO:0010628">
    <property type="term" value="P:positive regulation of gene expression"/>
    <property type="evidence" value="ECO:0007669"/>
    <property type="project" value="UniProtKB-ARBA"/>
</dbReference>
<keyword evidence="15" id="KW-0067">ATP-binding</keyword>
<keyword evidence="14" id="KW-0221">Differentiation</keyword>
<evidence type="ECO:0000256" key="18">
    <source>
        <dbReference type="ARBA" id="ARBA00023130"/>
    </source>
</evidence>
<protein>
    <recommendedName>
        <fullName evidence="23">Phosphatidylinositol 4,5-bisphosphate 3-kinase catalytic subunit delta isoform</fullName>
        <ecNumber evidence="6">2.7.1.137</ecNumber>
        <ecNumber evidence="5">2.7.1.153</ecNumber>
    </recommendedName>
    <alternativeName>
        <fullName evidence="24">Phosphatidylinositol 4,5-bisphosphate 3-kinase 110 kDa catalytic subunit delta</fullName>
    </alternativeName>
</protein>
<comment type="pathway">
    <text evidence="2">Phospholipid metabolism; phosphatidylinositol phosphate biosynthesis.</text>
</comment>
<dbReference type="InterPro" id="IPR002420">
    <property type="entry name" value="PI3K-type_C2_dom"/>
</dbReference>
<dbReference type="InterPro" id="IPR001263">
    <property type="entry name" value="PI3K_accessory_dom"/>
</dbReference>
<keyword evidence="9" id="KW-0597">Phosphoprotein</keyword>
<keyword evidence="11" id="KW-0808">Transferase</keyword>
<dbReference type="Gene3D" id="1.25.40.70">
    <property type="entry name" value="Phosphatidylinositol 3-kinase, accessory domain (PIK)"/>
    <property type="match status" value="1"/>
</dbReference>
<evidence type="ECO:0000256" key="9">
    <source>
        <dbReference type="ARBA" id="ARBA00022553"/>
    </source>
</evidence>
<dbReference type="SMART" id="SM00145">
    <property type="entry name" value="PI3Ka"/>
    <property type="match status" value="1"/>
</dbReference>